<dbReference type="PANTHER" id="PTHR48418:SF1">
    <property type="entry name" value="TRNA WYBUTOSINE-SYNTHESIZING PROTEIN 3"/>
    <property type="match status" value="1"/>
</dbReference>
<sequence length="132" mass="14866">MTVLEKATRDVVLKPELLLLHILCQELQNAQLLHSEAISSGFRTLLSLLAEAEMVVMAVQSAHCLEVPLTHKGKLMVSKEYIEFLIHIASQNMEENSRRINRFYKHLELALETAASANNAPPGDEERLCPVY</sequence>
<feature type="non-terminal residue" evidence="13">
    <location>
        <position position="1"/>
    </location>
</feature>
<dbReference type="GO" id="GO:0008168">
    <property type="term" value="F:methyltransferase activity"/>
    <property type="evidence" value="ECO:0007669"/>
    <property type="project" value="UniProtKB-KW"/>
</dbReference>
<evidence type="ECO:0000256" key="3">
    <source>
        <dbReference type="ARBA" id="ARBA00012750"/>
    </source>
</evidence>
<evidence type="ECO:0000256" key="10">
    <source>
        <dbReference type="ARBA" id="ARBA00030554"/>
    </source>
</evidence>
<keyword evidence="14" id="KW-1185">Reference proteome</keyword>
<feature type="domain" description="tRNA wybutosine-synthesizing protein" evidence="12">
    <location>
        <begin position="7"/>
        <end position="108"/>
    </location>
</feature>
<dbReference type="GO" id="GO:0032259">
    <property type="term" value="P:methylation"/>
    <property type="evidence" value="ECO:0007669"/>
    <property type="project" value="UniProtKB-KW"/>
</dbReference>
<protein>
    <recommendedName>
        <fullName evidence="4">tRNA wybutosine-synthesizing protein 3 homolog</fullName>
        <ecNumber evidence="3">2.1.1.282</ecNumber>
    </recommendedName>
    <alternativeName>
        <fullName evidence="10">tRNA(Phe) 7-((3-amino-3-carboxypropyl)-4-demethylwyosine(37)-N(4))-methyltransferase</fullName>
    </alternativeName>
</protein>
<proteinExistence type="inferred from homology"/>
<evidence type="ECO:0000313" key="14">
    <source>
        <dbReference type="Proteomes" id="UP000565785"/>
    </source>
</evidence>
<comment type="similarity">
    <text evidence="2">Belongs to the TYW3 family.</text>
</comment>
<keyword evidence="7" id="KW-0949">S-adenosyl-L-methionine</keyword>
<reference evidence="13 14" key="1">
    <citation type="submission" date="2019-09" db="EMBL/GenBank/DDBJ databases">
        <title>Bird 10,000 Genomes (B10K) Project - Family phase.</title>
        <authorList>
            <person name="Zhang G."/>
        </authorList>
    </citation>
    <scope>NUCLEOTIDE SEQUENCE [LARGE SCALE GENOMIC DNA]</scope>
    <source>
        <strain evidence="13">B10K-DU-002-35</strain>
        <tissue evidence="13">Muscle</tissue>
    </source>
</reference>
<dbReference type="InterPro" id="IPR036602">
    <property type="entry name" value="tRNA_yW-synthesising-like_sf"/>
</dbReference>
<keyword evidence="8" id="KW-0819">tRNA processing</keyword>
<evidence type="ECO:0000256" key="4">
    <source>
        <dbReference type="ARBA" id="ARBA00016536"/>
    </source>
</evidence>
<accession>A0A7L1NIG5</accession>
<comment type="function">
    <text evidence="9">Probable S-adenosyl-L-methionine-dependent methyltransferase that acts as a component of the wybutosine biosynthesis pathway. Wybutosine is a hyper modified guanosine with a tricyclic base found at the 3'-position adjacent to the anticodon of eukaryotic phenylalanine tRNA.</text>
</comment>
<evidence type="ECO:0000256" key="7">
    <source>
        <dbReference type="ARBA" id="ARBA00022691"/>
    </source>
</evidence>
<gene>
    <name evidence="13" type="primary">Tyw3_1</name>
    <name evidence="13" type="ORF">RHICYA_R16005</name>
</gene>
<keyword evidence="6" id="KW-0808">Transferase</keyword>
<evidence type="ECO:0000256" key="5">
    <source>
        <dbReference type="ARBA" id="ARBA00022603"/>
    </source>
</evidence>
<comment type="catalytic activity">
    <reaction evidence="11">
        <text>4-demethyl-7-[(3S)-3-amino-3-carboxypropyl]wyosine(37) in tRNA(Phe) + S-adenosyl-L-methionine = 7-[(3S)-3-amino-3-carboxypropyl]wyosine(37) in tRNA(Phe) + S-adenosyl-L-homocysteine + H(+)</text>
        <dbReference type="Rhea" id="RHEA:36635"/>
        <dbReference type="Rhea" id="RHEA-COMP:10378"/>
        <dbReference type="Rhea" id="RHEA-COMP:10379"/>
        <dbReference type="ChEBI" id="CHEBI:15378"/>
        <dbReference type="ChEBI" id="CHEBI:57856"/>
        <dbReference type="ChEBI" id="CHEBI:59789"/>
        <dbReference type="ChEBI" id="CHEBI:73543"/>
        <dbReference type="ChEBI" id="CHEBI:73550"/>
        <dbReference type="EC" id="2.1.1.282"/>
    </reaction>
</comment>
<evidence type="ECO:0000256" key="8">
    <source>
        <dbReference type="ARBA" id="ARBA00022694"/>
    </source>
</evidence>
<dbReference type="Pfam" id="PF02676">
    <property type="entry name" value="TYW3"/>
    <property type="match status" value="1"/>
</dbReference>
<keyword evidence="5" id="KW-0489">Methyltransferase</keyword>
<comment type="caution">
    <text evidence="13">The sequence shown here is derived from an EMBL/GenBank/DDBJ whole genome shotgun (WGS) entry which is preliminary data.</text>
</comment>
<dbReference type="SUPFAM" id="SSF111278">
    <property type="entry name" value="SSo0622-like"/>
    <property type="match status" value="1"/>
</dbReference>
<dbReference type="Gene3D" id="3.30.1960.10">
    <property type="entry name" value="tRNA wybutosine-synthesizing-like"/>
    <property type="match status" value="1"/>
</dbReference>
<dbReference type="OrthoDB" id="263283at2759"/>
<evidence type="ECO:0000256" key="2">
    <source>
        <dbReference type="ARBA" id="ARBA00008569"/>
    </source>
</evidence>
<organism evidence="13 14">
    <name type="scientific">Rhinopomastus cyanomelas</name>
    <name type="common">Common scimitarbill</name>
    <dbReference type="NCBI Taxonomy" id="113115"/>
    <lineage>
        <taxon>Eukaryota</taxon>
        <taxon>Metazoa</taxon>
        <taxon>Chordata</taxon>
        <taxon>Craniata</taxon>
        <taxon>Vertebrata</taxon>
        <taxon>Euteleostomi</taxon>
        <taxon>Archelosauria</taxon>
        <taxon>Archosauria</taxon>
        <taxon>Dinosauria</taxon>
        <taxon>Saurischia</taxon>
        <taxon>Theropoda</taxon>
        <taxon>Coelurosauria</taxon>
        <taxon>Aves</taxon>
        <taxon>Neognathae</taxon>
        <taxon>Neoaves</taxon>
        <taxon>Telluraves</taxon>
        <taxon>Coraciimorphae</taxon>
        <taxon>Bucerotiformes</taxon>
        <taxon>Rhinopomastidae</taxon>
        <taxon>Rhinopomastus</taxon>
    </lineage>
</organism>
<evidence type="ECO:0000313" key="13">
    <source>
        <dbReference type="EMBL" id="NXN98643.1"/>
    </source>
</evidence>
<evidence type="ECO:0000256" key="1">
    <source>
        <dbReference type="ARBA" id="ARBA00004797"/>
    </source>
</evidence>
<dbReference type="GO" id="GO:0008033">
    <property type="term" value="P:tRNA processing"/>
    <property type="evidence" value="ECO:0007669"/>
    <property type="project" value="UniProtKB-KW"/>
</dbReference>
<dbReference type="InterPro" id="IPR003827">
    <property type="entry name" value="tRNA_yW-synthesising"/>
</dbReference>
<dbReference type="UniPathway" id="UPA00375"/>
<dbReference type="EC" id="2.1.1.282" evidence="3"/>
<dbReference type="AlphaFoldDB" id="A0A7L1NIG5"/>
<evidence type="ECO:0000256" key="11">
    <source>
        <dbReference type="ARBA" id="ARBA00049202"/>
    </source>
</evidence>
<dbReference type="Proteomes" id="UP000565785">
    <property type="component" value="Unassembled WGS sequence"/>
</dbReference>
<feature type="non-terminal residue" evidence="13">
    <location>
        <position position="132"/>
    </location>
</feature>
<comment type="pathway">
    <text evidence="1">tRNA modification; wybutosine-tRNA(Phe) biosynthesis.</text>
</comment>
<evidence type="ECO:0000256" key="6">
    <source>
        <dbReference type="ARBA" id="ARBA00022679"/>
    </source>
</evidence>
<dbReference type="PANTHER" id="PTHR48418">
    <property type="entry name" value="TRNA WYBUTOSINE-SYNTHESIZING PROTEIN 3"/>
    <property type="match status" value="1"/>
</dbReference>
<evidence type="ECO:0000259" key="12">
    <source>
        <dbReference type="Pfam" id="PF02676"/>
    </source>
</evidence>
<dbReference type="EMBL" id="VXBP01005701">
    <property type="protein sequence ID" value="NXN98643.1"/>
    <property type="molecule type" value="Genomic_DNA"/>
</dbReference>
<evidence type="ECO:0000256" key="9">
    <source>
        <dbReference type="ARBA" id="ARBA00025378"/>
    </source>
</evidence>
<name>A0A7L1NIG5_RHICY</name>